<protein>
    <submittedName>
        <fullName evidence="1">Uncharacterized protein</fullName>
    </submittedName>
</protein>
<dbReference type="EMBL" id="JADKFW010000004">
    <property type="protein sequence ID" value="MBK9717400.1"/>
    <property type="molecule type" value="Genomic_DNA"/>
</dbReference>
<proteinExistence type="predicted"/>
<reference evidence="1 2" key="1">
    <citation type="submission" date="2020-10" db="EMBL/GenBank/DDBJ databases">
        <title>Connecting structure to function with the recovery of over 1000 high-quality activated sludge metagenome-assembled genomes encoding full-length rRNA genes using long-read sequencing.</title>
        <authorList>
            <person name="Singleton C.M."/>
            <person name="Petriglieri F."/>
            <person name="Kristensen J.M."/>
            <person name="Kirkegaard R.H."/>
            <person name="Michaelsen T.Y."/>
            <person name="Andersen M.H."/>
            <person name="Karst S.M."/>
            <person name="Dueholm M.S."/>
            <person name="Nielsen P.H."/>
            <person name="Albertsen M."/>
        </authorList>
    </citation>
    <scope>NUCLEOTIDE SEQUENCE [LARGE SCALE GENOMIC DNA]</scope>
    <source>
        <strain evidence="1">Ribe_18-Q3-R11-54_BAT3C.373</strain>
    </source>
</reference>
<evidence type="ECO:0000313" key="2">
    <source>
        <dbReference type="Proteomes" id="UP000808349"/>
    </source>
</evidence>
<accession>A0A9D7XE58</accession>
<dbReference type="AlphaFoldDB" id="A0A9D7XE58"/>
<dbReference type="Proteomes" id="UP000808349">
    <property type="component" value="Unassembled WGS sequence"/>
</dbReference>
<comment type="caution">
    <text evidence="1">The sequence shown here is derived from an EMBL/GenBank/DDBJ whole genome shotgun (WGS) entry which is preliminary data.</text>
</comment>
<sequence>MDILRSNKKWHCSLLVFSGRPDPQWIPKASIVEQLLSIADCAPISNMNVELPSILGYRGVVLASETISITAFKGYLYLSVGHEFETRIDHNQEFEKMILNVVPKKYKHLPLNE</sequence>
<organism evidence="1 2">
    <name type="scientific">Candidatus Defluviibacterium haderslevense</name>
    <dbReference type="NCBI Taxonomy" id="2981993"/>
    <lineage>
        <taxon>Bacteria</taxon>
        <taxon>Pseudomonadati</taxon>
        <taxon>Bacteroidota</taxon>
        <taxon>Saprospiria</taxon>
        <taxon>Saprospirales</taxon>
        <taxon>Saprospiraceae</taxon>
        <taxon>Candidatus Defluviibacterium</taxon>
    </lineage>
</organism>
<evidence type="ECO:0000313" key="1">
    <source>
        <dbReference type="EMBL" id="MBK9717400.1"/>
    </source>
</evidence>
<name>A0A9D7XE58_9BACT</name>
<gene>
    <name evidence="1" type="ORF">IPO85_07790</name>
</gene>